<proteinExistence type="predicted"/>
<evidence type="ECO:0000313" key="3">
    <source>
        <dbReference type="EMBL" id="QEA40907.1"/>
    </source>
</evidence>
<dbReference type="OrthoDB" id="6495095at2"/>
<keyword evidence="1" id="KW-0732">Signal</keyword>
<dbReference type="PANTHER" id="PTHR30535">
    <property type="entry name" value="VITAMIN B12-BINDING PROTEIN"/>
    <property type="match status" value="1"/>
</dbReference>
<keyword evidence="4" id="KW-1185">Reference proteome</keyword>
<dbReference type="SUPFAM" id="SSF53807">
    <property type="entry name" value="Helical backbone' metal receptor"/>
    <property type="match status" value="1"/>
</dbReference>
<dbReference type="Proteomes" id="UP000321272">
    <property type="component" value="Chromosome"/>
</dbReference>
<accession>A0A5B8SXP5</accession>
<dbReference type="CDD" id="cd01144">
    <property type="entry name" value="BtuF"/>
    <property type="match status" value="1"/>
</dbReference>
<feature type="domain" description="Fe/B12 periplasmic-binding" evidence="2">
    <location>
        <begin position="36"/>
        <end position="288"/>
    </location>
</feature>
<dbReference type="PANTHER" id="PTHR30535:SF34">
    <property type="entry name" value="MOLYBDATE-BINDING PROTEIN MOLA"/>
    <property type="match status" value="1"/>
</dbReference>
<dbReference type="Pfam" id="PF01497">
    <property type="entry name" value="Peripla_BP_2"/>
    <property type="match status" value="1"/>
</dbReference>
<evidence type="ECO:0000313" key="4">
    <source>
        <dbReference type="Proteomes" id="UP000321272"/>
    </source>
</evidence>
<dbReference type="AlphaFoldDB" id="A0A5B8SXP5"/>
<name>A0A5B8SXP5_9GAMM</name>
<dbReference type="InterPro" id="IPR002491">
    <property type="entry name" value="ABC_transptr_periplasmic_BD"/>
</dbReference>
<reference evidence="3 4" key="1">
    <citation type="submission" date="2019-06" db="EMBL/GenBank/DDBJ databases">
        <title>Genome analyses of bacteria isolated from kimchi.</title>
        <authorList>
            <person name="Lee S."/>
            <person name="Ahn S."/>
            <person name="Roh S."/>
        </authorList>
    </citation>
    <scope>NUCLEOTIDE SEQUENCE [LARGE SCALE GENOMIC DNA]</scope>
    <source>
        <strain evidence="3 4">CBA4606</strain>
    </source>
</reference>
<gene>
    <name evidence="3" type="ORF">FGL86_11160</name>
</gene>
<evidence type="ECO:0000259" key="2">
    <source>
        <dbReference type="PROSITE" id="PS50983"/>
    </source>
</evidence>
<organism evidence="3 4">
    <name type="scientific">Pistricoccus aurantiacus</name>
    <dbReference type="NCBI Taxonomy" id="1883414"/>
    <lineage>
        <taxon>Bacteria</taxon>
        <taxon>Pseudomonadati</taxon>
        <taxon>Pseudomonadota</taxon>
        <taxon>Gammaproteobacteria</taxon>
        <taxon>Oceanospirillales</taxon>
        <taxon>Halomonadaceae</taxon>
        <taxon>Pistricoccus</taxon>
    </lineage>
</organism>
<dbReference type="PROSITE" id="PS50983">
    <property type="entry name" value="FE_B12_PBP"/>
    <property type="match status" value="1"/>
</dbReference>
<protein>
    <submittedName>
        <fullName evidence="3">Cobalamin-binding protein</fullName>
    </submittedName>
</protein>
<sequence length="288" mass="31610">MPWLALTLPATQSALAEDCATDVRGQELCLDAPAQRIVALSPGATELLFAAGAGDQVIAAVSFSDYPREAKALPRVGTHDRLDLERLLALSPDLVVGWRSGNPREQLAKLERLGVPVFMIEPKDFAEIADTLNQLGRLTDTAKVAGSRAKKLRDDVAALEEEYEDAAPIQVFYQVWDQPLMTVNGDHWISRSLSLCGGVNVFADQAPLVPRISREAVLARAPQAIITGGMGESDSHWLAEWRAFNQLPAVRNDNLFLVDPDLVQRPTPRLLEGTRVMCERLDRARAQN</sequence>
<dbReference type="InterPro" id="IPR054828">
    <property type="entry name" value="Vit_B12_bind_prot"/>
</dbReference>
<evidence type="ECO:0000256" key="1">
    <source>
        <dbReference type="ARBA" id="ARBA00022729"/>
    </source>
</evidence>
<dbReference type="NCBIfam" id="NF038402">
    <property type="entry name" value="TroA_like"/>
    <property type="match status" value="1"/>
</dbReference>
<dbReference type="Gene3D" id="3.40.50.1980">
    <property type="entry name" value="Nitrogenase molybdenum iron protein domain"/>
    <property type="match status" value="2"/>
</dbReference>
<dbReference type="InterPro" id="IPR050902">
    <property type="entry name" value="ABC_Transporter_SBP"/>
</dbReference>
<dbReference type="KEGG" id="paur:FGL86_11160"/>
<dbReference type="EMBL" id="CP042382">
    <property type="protein sequence ID" value="QEA40907.1"/>
    <property type="molecule type" value="Genomic_DNA"/>
</dbReference>
<dbReference type="GO" id="GO:0071281">
    <property type="term" value="P:cellular response to iron ion"/>
    <property type="evidence" value="ECO:0007669"/>
    <property type="project" value="TreeGrafter"/>
</dbReference>